<dbReference type="SFLD" id="SFLDF00027">
    <property type="entry name" value="p-type_atpase"/>
    <property type="match status" value="1"/>
</dbReference>
<evidence type="ECO:0000256" key="7">
    <source>
        <dbReference type="ARBA" id="ARBA00022723"/>
    </source>
</evidence>
<dbReference type="SUPFAM" id="SSF81665">
    <property type="entry name" value="Calcium ATPase, transmembrane domain M"/>
    <property type="match status" value="1"/>
</dbReference>
<keyword evidence="7 14" id="KW-0479">Metal-binding</keyword>
<accession>A0A0J6D602</accession>
<dbReference type="InterPro" id="IPR027256">
    <property type="entry name" value="P-typ_ATPase_IB"/>
</dbReference>
<dbReference type="Proteomes" id="UP000035996">
    <property type="component" value="Unassembled WGS sequence"/>
</dbReference>
<dbReference type="InterPro" id="IPR059000">
    <property type="entry name" value="ATPase_P-type_domA"/>
</dbReference>
<gene>
    <name evidence="16" type="ORF">AB986_09410</name>
</gene>
<keyword evidence="11 14" id="KW-0472">Membrane</keyword>
<comment type="catalytic activity">
    <reaction evidence="13">
        <text>Cd(2+)(in) + ATP + H2O = Cd(2+)(out) + ADP + phosphate + H(+)</text>
        <dbReference type="Rhea" id="RHEA:12132"/>
        <dbReference type="ChEBI" id="CHEBI:15377"/>
        <dbReference type="ChEBI" id="CHEBI:15378"/>
        <dbReference type="ChEBI" id="CHEBI:30616"/>
        <dbReference type="ChEBI" id="CHEBI:43474"/>
        <dbReference type="ChEBI" id="CHEBI:48775"/>
        <dbReference type="ChEBI" id="CHEBI:456216"/>
        <dbReference type="EC" id="7.2.2.21"/>
    </reaction>
</comment>
<dbReference type="InterPro" id="IPR023214">
    <property type="entry name" value="HAD_sf"/>
</dbReference>
<keyword evidence="17" id="KW-1185">Reference proteome</keyword>
<keyword evidence="14" id="KW-0067">ATP-binding</keyword>
<evidence type="ECO:0000256" key="8">
    <source>
        <dbReference type="ARBA" id="ARBA00022967"/>
    </source>
</evidence>
<evidence type="ECO:0000256" key="10">
    <source>
        <dbReference type="ARBA" id="ARBA00023065"/>
    </source>
</evidence>
<evidence type="ECO:0000256" key="11">
    <source>
        <dbReference type="ARBA" id="ARBA00023136"/>
    </source>
</evidence>
<proteinExistence type="inferred from homology"/>
<dbReference type="SFLD" id="SFLDS00003">
    <property type="entry name" value="Haloacid_Dehalogenase"/>
    <property type="match status" value="1"/>
</dbReference>
<dbReference type="GO" id="GO:0016887">
    <property type="term" value="F:ATP hydrolysis activity"/>
    <property type="evidence" value="ECO:0007669"/>
    <property type="project" value="InterPro"/>
</dbReference>
<keyword evidence="9 14" id="KW-1133">Transmembrane helix</keyword>
<dbReference type="Pfam" id="PF00702">
    <property type="entry name" value="Hydrolase"/>
    <property type="match status" value="1"/>
</dbReference>
<dbReference type="GO" id="GO:0005524">
    <property type="term" value="F:ATP binding"/>
    <property type="evidence" value="ECO:0007669"/>
    <property type="project" value="UniProtKB-UniRule"/>
</dbReference>
<name>A0A0J6D602_9BACL</name>
<dbReference type="PATRIC" id="fig|157733.3.peg.4178"/>
<dbReference type="PANTHER" id="PTHR48085:SF5">
    <property type="entry name" value="CADMIUM_ZINC-TRANSPORTING ATPASE HMA4-RELATED"/>
    <property type="match status" value="1"/>
</dbReference>
<dbReference type="Gene3D" id="3.40.50.1000">
    <property type="entry name" value="HAD superfamily/HAD-like"/>
    <property type="match status" value="1"/>
</dbReference>
<evidence type="ECO:0000259" key="15">
    <source>
        <dbReference type="Pfam" id="PF00122"/>
    </source>
</evidence>
<dbReference type="GO" id="GO:0005886">
    <property type="term" value="C:plasma membrane"/>
    <property type="evidence" value="ECO:0007669"/>
    <property type="project" value="UniProtKB-SubCell"/>
</dbReference>
<dbReference type="EMBL" id="LELK01000001">
    <property type="protein sequence ID" value="KMM39719.1"/>
    <property type="molecule type" value="Genomic_DNA"/>
</dbReference>
<dbReference type="NCBIfam" id="TIGR01525">
    <property type="entry name" value="ATPase-IB_hvy"/>
    <property type="match status" value="1"/>
</dbReference>
<dbReference type="InterPro" id="IPR036412">
    <property type="entry name" value="HAD-like_sf"/>
</dbReference>
<dbReference type="PANTHER" id="PTHR48085">
    <property type="entry name" value="CADMIUM/ZINC-TRANSPORTING ATPASE HMA2-RELATED"/>
    <property type="match status" value="1"/>
</dbReference>
<dbReference type="AlphaFoldDB" id="A0A0J6D602"/>
<evidence type="ECO:0000256" key="4">
    <source>
        <dbReference type="ARBA" id="ARBA00022539"/>
    </source>
</evidence>
<dbReference type="InterPro" id="IPR008250">
    <property type="entry name" value="ATPase_P-typ_transduc_dom_A_sf"/>
</dbReference>
<evidence type="ECO:0000256" key="5">
    <source>
        <dbReference type="ARBA" id="ARBA00022553"/>
    </source>
</evidence>
<keyword evidence="6 14" id="KW-0812">Transmembrane</keyword>
<dbReference type="InterPro" id="IPR044492">
    <property type="entry name" value="P_typ_ATPase_HD_dom"/>
</dbReference>
<keyword evidence="5" id="KW-0597">Phosphoprotein</keyword>
<keyword evidence="4" id="KW-0104">Cadmium</keyword>
<evidence type="ECO:0000256" key="12">
    <source>
        <dbReference type="ARBA" id="ARBA00039103"/>
    </source>
</evidence>
<comment type="caution">
    <text evidence="16">The sequence shown here is derived from an EMBL/GenBank/DDBJ whole genome shotgun (WGS) entry which is preliminary data.</text>
</comment>
<evidence type="ECO:0000256" key="13">
    <source>
        <dbReference type="ARBA" id="ARBA00049338"/>
    </source>
</evidence>
<dbReference type="NCBIfam" id="TIGR01494">
    <property type="entry name" value="ATPase_P-type"/>
    <property type="match status" value="1"/>
</dbReference>
<organism evidence="16 17">
    <name type="scientific">Guptibacillus hwajinpoensis</name>
    <dbReference type="NCBI Taxonomy" id="208199"/>
    <lineage>
        <taxon>Bacteria</taxon>
        <taxon>Bacillati</taxon>
        <taxon>Bacillota</taxon>
        <taxon>Bacilli</taxon>
        <taxon>Bacillales</taxon>
        <taxon>Guptibacillaceae</taxon>
        <taxon>Guptibacillus</taxon>
    </lineage>
</organism>
<dbReference type="STRING" id="157733.AB986_09410"/>
<dbReference type="GO" id="GO:0008551">
    <property type="term" value="F:P-type cadmium transporter activity"/>
    <property type="evidence" value="ECO:0007669"/>
    <property type="project" value="UniProtKB-EC"/>
</dbReference>
<dbReference type="InterPro" id="IPR023299">
    <property type="entry name" value="ATPase_P-typ_cyto_dom_N"/>
</dbReference>
<dbReference type="InterPro" id="IPR051014">
    <property type="entry name" value="Cation_Transport_ATPase_IB"/>
</dbReference>
<evidence type="ECO:0000256" key="6">
    <source>
        <dbReference type="ARBA" id="ARBA00022692"/>
    </source>
</evidence>
<dbReference type="PROSITE" id="PS00154">
    <property type="entry name" value="ATPASE_E1_E2"/>
    <property type="match status" value="1"/>
</dbReference>
<dbReference type="InterPro" id="IPR023298">
    <property type="entry name" value="ATPase_P-typ_TM_dom_sf"/>
</dbReference>
<dbReference type="InterPro" id="IPR018303">
    <property type="entry name" value="ATPase_P-typ_P_site"/>
</dbReference>
<evidence type="ECO:0000256" key="9">
    <source>
        <dbReference type="ARBA" id="ARBA00022989"/>
    </source>
</evidence>
<dbReference type="EC" id="7.2.2.21" evidence="12"/>
<keyword evidence="14" id="KW-0547">Nucleotide-binding</keyword>
<dbReference type="PRINTS" id="PR00119">
    <property type="entry name" value="CATATPASE"/>
</dbReference>
<evidence type="ECO:0000256" key="2">
    <source>
        <dbReference type="ARBA" id="ARBA00006024"/>
    </source>
</evidence>
<comment type="similarity">
    <text evidence="2 14">Belongs to the cation transport ATPase (P-type) (TC 3.A.3) family. Type IB subfamily.</text>
</comment>
<evidence type="ECO:0000313" key="16">
    <source>
        <dbReference type="EMBL" id="KMM39719.1"/>
    </source>
</evidence>
<dbReference type="InterPro" id="IPR001757">
    <property type="entry name" value="P_typ_ATPase"/>
</dbReference>
<protein>
    <recommendedName>
        <fullName evidence="12">Cd(2+)-exporting ATPase</fullName>
        <ecNumber evidence="12">7.2.2.21</ecNumber>
    </recommendedName>
</protein>
<dbReference type="SUPFAM" id="SSF81653">
    <property type="entry name" value="Calcium ATPase, transduction domain A"/>
    <property type="match status" value="1"/>
</dbReference>
<feature type="domain" description="P-type ATPase A" evidence="15">
    <location>
        <begin position="194"/>
        <end position="292"/>
    </location>
</feature>
<dbReference type="GO" id="GO:0046872">
    <property type="term" value="F:metal ion binding"/>
    <property type="evidence" value="ECO:0007669"/>
    <property type="project" value="UniProtKB-KW"/>
</dbReference>
<dbReference type="Gene3D" id="3.40.1110.10">
    <property type="entry name" value="Calcium-transporting ATPase, cytoplasmic domain N"/>
    <property type="match status" value="1"/>
</dbReference>
<comment type="subcellular location">
    <subcellularLocation>
        <location evidence="14">Cell membrane</location>
    </subcellularLocation>
    <subcellularLocation>
        <location evidence="1">Membrane</location>
        <topology evidence="1">Multi-pass membrane protein</topology>
    </subcellularLocation>
</comment>
<keyword evidence="14" id="KW-1003">Cell membrane</keyword>
<dbReference type="Gene3D" id="2.70.150.10">
    <property type="entry name" value="Calcium-transporting ATPase, cytoplasmic transduction domain A"/>
    <property type="match status" value="1"/>
</dbReference>
<dbReference type="SFLD" id="SFLDG00002">
    <property type="entry name" value="C1.7:_P-type_atpase_like"/>
    <property type="match status" value="1"/>
</dbReference>
<evidence type="ECO:0000256" key="14">
    <source>
        <dbReference type="RuleBase" id="RU362081"/>
    </source>
</evidence>
<dbReference type="Pfam" id="PF00122">
    <property type="entry name" value="E1-E2_ATPase"/>
    <property type="match status" value="1"/>
</dbReference>
<keyword evidence="10" id="KW-0406">Ion transport</keyword>
<evidence type="ECO:0000256" key="1">
    <source>
        <dbReference type="ARBA" id="ARBA00004141"/>
    </source>
</evidence>
<evidence type="ECO:0000313" key="17">
    <source>
        <dbReference type="Proteomes" id="UP000035996"/>
    </source>
</evidence>
<keyword evidence="3" id="KW-0813">Transport</keyword>
<feature type="transmembrane region" description="Helical" evidence="14">
    <location>
        <begin position="644"/>
        <end position="664"/>
    </location>
</feature>
<keyword evidence="8" id="KW-1278">Translocase</keyword>
<sequence length="710" mass="78168">MVNTLIRIRHQLPGRTRLSLQNEWNPGTIESIVRSYPGVFSATYNTETKSILIHHEYFIHARQLVQYIHHFHPPKENNFSYKRELLFGVSALIVDLLIPARSLLGYKQLLRPGAILSVYASRNILRNGAGTLLHDKKPNADTLSSAAIIASLLKGNPRSALVILFMSTLSEMITELTANKTKNYVRDMMNLDISTVWKVDRNGVEKKVSMQEIKPGDEIVVFEGEKICADGTITKGSASVDESSITGEYIPKDVHQQHEVYAGTIVTSGNLHILVEQVGNETAVSRIVKLIEDAQQKKAPIQSYADQLSERLVPLSFLLAGAIFLTTRSWDRVLNMLVIDFVCGIKLSTATAISASIGKAARTGALIKGGEYVEKLAQLDTIILDKTGTITKGKPVVKQIIPYTGFSEREILRYVASAEEHSSHPIAEAMVNLAREWNLNLPEHNHEQIEQIVGHGVKAVIGEKEVLVGNRRLLLKEKVEPAGLTFISKLENRSNAVYVAIDGHVAGIIVIEDAIRDGMKRTINQLRREGVDEVVMITGDKHQVAQEVHQELQLDRFYAEVMPHEKARYVRDYKNAGNTVMMVGDGINDAPALAYADVGVTMGGKRTDIAVEASDVVITSDNPLLLGEMVQLSKRTMSTIQQNFTITIAVNSIAIMLGAFGAIAPIVGAAIHNAATIGVLLNSTKLLLKEERVQWKQPSQLPTTSLVESA</sequence>
<comment type="caution">
    <text evidence="14">Lacks conserved residue(s) required for the propagation of feature annotation.</text>
</comment>
<reference evidence="16" key="1">
    <citation type="submission" date="2015-06" db="EMBL/GenBank/DDBJ databases">
        <authorList>
            <person name="Liu B."/>
            <person name="Wang J."/>
            <person name="Zhu Y."/>
            <person name="Liu G."/>
            <person name="Chen Q."/>
            <person name="Zheng C."/>
            <person name="Che J."/>
            <person name="Ge C."/>
            <person name="Shi H."/>
            <person name="Pan Z."/>
            <person name="Liu X."/>
        </authorList>
    </citation>
    <scope>NUCLEOTIDE SEQUENCE [LARGE SCALE GENOMIC DNA]</scope>
    <source>
        <strain evidence="16">DSM 16346</strain>
    </source>
</reference>
<dbReference type="SUPFAM" id="SSF56784">
    <property type="entry name" value="HAD-like"/>
    <property type="match status" value="1"/>
</dbReference>
<evidence type="ECO:0000256" key="3">
    <source>
        <dbReference type="ARBA" id="ARBA00022448"/>
    </source>
</evidence>